<name>A0ABM7M6Y7_9ACTN</name>
<evidence type="ECO:0000259" key="1">
    <source>
        <dbReference type="PROSITE" id="PS51186"/>
    </source>
</evidence>
<reference evidence="2 3" key="1">
    <citation type="submission" date="2020-08" db="EMBL/GenBank/DDBJ databases">
        <title>Whole genome shotgun sequence of Actinoplanes ianthinogenes NBRC 13996.</title>
        <authorList>
            <person name="Komaki H."/>
            <person name="Tamura T."/>
        </authorList>
    </citation>
    <scope>NUCLEOTIDE SEQUENCE [LARGE SCALE GENOMIC DNA]</scope>
    <source>
        <strain evidence="2 3">NBRC 13996</strain>
    </source>
</reference>
<evidence type="ECO:0000313" key="3">
    <source>
        <dbReference type="Proteomes" id="UP000676967"/>
    </source>
</evidence>
<proteinExistence type="predicted"/>
<dbReference type="Pfam" id="PF13508">
    <property type="entry name" value="Acetyltransf_7"/>
    <property type="match status" value="1"/>
</dbReference>
<dbReference type="Proteomes" id="UP000676967">
    <property type="component" value="Chromosome"/>
</dbReference>
<dbReference type="RefSeq" id="WP_189329830.1">
    <property type="nucleotide sequence ID" value="NZ_AP023356.1"/>
</dbReference>
<dbReference type="PROSITE" id="PS51186">
    <property type="entry name" value="GNAT"/>
    <property type="match status" value="1"/>
</dbReference>
<accession>A0ABM7M6Y7</accession>
<organism evidence="2 3">
    <name type="scientific">Actinoplanes ianthinogenes</name>
    <dbReference type="NCBI Taxonomy" id="122358"/>
    <lineage>
        <taxon>Bacteria</taxon>
        <taxon>Bacillati</taxon>
        <taxon>Actinomycetota</taxon>
        <taxon>Actinomycetes</taxon>
        <taxon>Micromonosporales</taxon>
        <taxon>Micromonosporaceae</taxon>
        <taxon>Actinoplanes</taxon>
    </lineage>
</organism>
<dbReference type="InterPro" id="IPR000182">
    <property type="entry name" value="GNAT_dom"/>
</dbReference>
<gene>
    <name evidence="2" type="ORF">Aiant_80680</name>
</gene>
<dbReference type="InterPro" id="IPR016181">
    <property type="entry name" value="Acyl_CoA_acyltransferase"/>
</dbReference>
<sequence length="153" mass="16454">MNVQPAVPGDVDELMRLAASVEQWFGPMVGDPEFLDVVRRNIARGSAFVVRGEGKRLLGAIMTGGRSPVHRINWLVVAADARRGGVGQALMAHVLDRWERPCTVEVVTFGADHPGAGPSGSRAFYERLGFVAGETVADGPEGGSRQRFRLTLS</sequence>
<dbReference type="EMBL" id="AP023356">
    <property type="protein sequence ID" value="BCJ47411.1"/>
    <property type="molecule type" value="Genomic_DNA"/>
</dbReference>
<keyword evidence="3" id="KW-1185">Reference proteome</keyword>
<feature type="domain" description="N-acetyltransferase" evidence="1">
    <location>
        <begin position="1"/>
        <end position="153"/>
    </location>
</feature>
<evidence type="ECO:0000313" key="2">
    <source>
        <dbReference type="EMBL" id="BCJ47411.1"/>
    </source>
</evidence>
<dbReference type="Gene3D" id="3.40.630.30">
    <property type="match status" value="1"/>
</dbReference>
<dbReference type="SUPFAM" id="SSF55729">
    <property type="entry name" value="Acyl-CoA N-acyltransferases (Nat)"/>
    <property type="match status" value="1"/>
</dbReference>
<protein>
    <submittedName>
        <fullName evidence="2">N-acetyltransferase</fullName>
    </submittedName>
</protein>
<dbReference type="CDD" id="cd04301">
    <property type="entry name" value="NAT_SF"/>
    <property type="match status" value="1"/>
</dbReference>